<dbReference type="GO" id="GO:0008270">
    <property type="term" value="F:zinc ion binding"/>
    <property type="evidence" value="ECO:0007669"/>
    <property type="project" value="InterPro"/>
</dbReference>
<sequence>MTVTALRTPLAAPVLPRLASARAEVAAVQGLGLEQVDLDDLGTALEQLAALEAQVQAVRLTVLAEAERRRVADSCAATGTDSWAAGLTGDRREAMRGGLLLARDLEERFHHVRDAFAAGRINLAQVRIVVDACRQVPEAATPQQCSDAEQWAVAKASGAANRSGKPMQPKRLRQVVRRMFDPVDRELADQHEAIMLGRQRRRADRECFFAFGDDGDGTFSGKFRIPELHGRLLLHALQRLSAPRRLGRDRDGRTVVDETVEPLGTAELHGHAFCELLEHLPTDGHGAVGATVLVTVGLAELQQRLADHLVPLDAVNAWHGSTETGTGRLDTGTRTGVGDVRRMACGAGIVPVVMGGEGQPLDVGRERRLHTRAQRQALAVVHDTCAARGCDRPFAWCEVHHPHAWSEGGDTSLDNAVPLCAHHHRRAHDPTWRLQRHGDGSWRFHRRT</sequence>
<organism evidence="3 4">
    <name type="scientific">Nocardioides perillae</name>
    <dbReference type="NCBI Taxonomy" id="1119534"/>
    <lineage>
        <taxon>Bacteria</taxon>
        <taxon>Bacillati</taxon>
        <taxon>Actinomycetota</taxon>
        <taxon>Actinomycetes</taxon>
        <taxon>Propionibacteriales</taxon>
        <taxon>Nocardioidaceae</taxon>
        <taxon>Nocardioides</taxon>
    </lineage>
</organism>
<evidence type="ECO:0000259" key="2">
    <source>
        <dbReference type="SMART" id="SM00507"/>
    </source>
</evidence>
<dbReference type="SMART" id="SM00507">
    <property type="entry name" value="HNHc"/>
    <property type="match status" value="1"/>
</dbReference>
<dbReference type="Gene3D" id="1.10.30.50">
    <property type="match status" value="1"/>
</dbReference>
<dbReference type="RefSeq" id="WP_179517508.1">
    <property type="nucleotide sequence ID" value="NZ_JACCAC010000001.1"/>
</dbReference>
<protein>
    <recommendedName>
        <fullName evidence="2">HNH nuclease domain-containing protein</fullName>
    </recommendedName>
</protein>
<dbReference type="Pfam" id="PF01844">
    <property type="entry name" value="HNH"/>
    <property type="match status" value="1"/>
</dbReference>
<comment type="caution">
    <text evidence="3">The sequence shown here is derived from an EMBL/GenBank/DDBJ whole genome shotgun (WGS) entry which is preliminary data.</text>
</comment>
<evidence type="ECO:0000313" key="4">
    <source>
        <dbReference type="Proteomes" id="UP000544110"/>
    </source>
</evidence>
<dbReference type="CDD" id="cd00085">
    <property type="entry name" value="HNHc"/>
    <property type="match status" value="1"/>
</dbReference>
<feature type="domain" description="HNH nuclease" evidence="2">
    <location>
        <begin position="375"/>
        <end position="425"/>
    </location>
</feature>
<accession>A0A7Y9UV26</accession>
<keyword evidence="4" id="KW-1185">Reference proteome</keyword>
<dbReference type="Proteomes" id="UP000544110">
    <property type="component" value="Unassembled WGS sequence"/>
</dbReference>
<dbReference type="GO" id="GO:0004519">
    <property type="term" value="F:endonuclease activity"/>
    <property type="evidence" value="ECO:0007669"/>
    <property type="project" value="InterPro"/>
</dbReference>
<dbReference type="AlphaFoldDB" id="A0A7Y9UV26"/>
<dbReference type="EMBL" id="JACCAC010000001">
    <property type="protein sequence ID" value="NYG54990.1"/>
    <property type="molecule type" value="Genomic_DNA"/>
</dbReference>
<reference evidence="3 4" key="1">
    <citation type="submission" date="2020-07" db="EMBL/GenBank/DDBJ databases">
        <title>Sequencing the genomes of 1000 actinobacteria strains.</title>
        <authorList>
            <person name="Klenk H.-P."/>
        </authorList>
    </citation>
    <scope>NUCLEOTIDE SEQUENCE [LARGE SCALE GENOMIC DNA]</scope>
    <source>
        <strain evidence="3 4">DSM 24552</strain>
    </source>
</reference>
<name>A0A7Y9UV26_9ACTN</name>
<dbReference type="InterPro" id="IPR003615">
    <property type="entry name" value="HNH_nuc"/>
</dbReference>
<dbReference type="GO" id="GO:0003676">
    <property type="term" value="F:nucleic acid binding"/>
    <property type="evidence" value="ECO:0007669"/>
    <property type="project" value="InterPro"/>
</dbReference>
<evidence type="ECO:0000256" key="1">
    <source>
        <dbReference type="ARBA" id="ARBA00023450"/>
    </source>
</evidence>
<comment type="similarity">
    <text evidence="1">Belongs to the Rv1128c/1148c/1588c/1702c/1945/3466 family.</text>
</comment>
<dbReference type="InterPro" id="IPR002711">
    <property type="entry name" value="HNH"/>
</dbReference>
<gene>
    <name evidence="3" type="ORF">BJ989_001294</name>
</gene>
<evidence type="ECO:0000313" key="3">
    <source>
        <dbReference type="EMBL" id="NYG54990.1"/>
    </source>
</evidence>
<dbReference type="Pfam" id="PF02720">
    <property type="entry name" value="DUF222"/>
    <property type="match status" value="1"/>
</dbReference>
<dbReference type="InterPro" id="IPR003870">
    <property type="entry name" value="DUF222"/>
</dbReference>
<proteinExistence type="inferred from homology"/>